<protein>
    <submittedName>
        <fullName evidence="1">DNA polymerase III subunit alpha</fullName>
    </submittedName>
</protein>
<sequence length="59" mass="6337">MDSEDAVLELKRTLPAHKGQTPVRVKLAGSLYALDDYLVVSSMLLGEQKSIPGITPGRA</sequence>
<name>M2ZB38_9PSEU</name>
<keyword evidence="2" id="KW-1185">Reference proteome</keyword>
<proteinExistence type="predicted"/>
<dbReference type="Proteomes" id="UP000054226">
    <property type="component" value="Unassembled WGS sequence"/>
</dbReference>
<gene>
    <name evidence="1" type="ORF">H074_01487</name>
</gene>
<comment type="caution">
    <text evidence="1">The sequence shown here is derived from an EMBL/GenBank/DDBJ whole genome shotgun (WGS) entry which is preliminary data.</text>
</comment>
<evidence type="ECO:0000313" key="1">
    <source>
        <dbReference type="EMBL" id="EME64567.1"/>
    </source>
</evidence>
<dbReference type="EMBL" id="AOHO01000019">
    <property type="protein sequence ID" value="EME64567.1"/>
    <property type="molecule type" value="Genomic_DNA"/>
</dbReference>
<accession>M2ZB38</accession>
<organism evidence="1 2">
    <name type="scientific">Amycolatopsis decaplanina DSM 44594</name>
    <dbReference type="NCBI Taxonomy" id="1284240"/>
    <lineage>
        <taxon>Bacteria</taxon>
        <taxon>Bacillati</taxon>
        <taxon>Actinomycetota</taxon>
        <taxon>Actinomycetes</taxon>
        <taxon>Pseudonocardiales</taxon>
        <taxon>Pseudonocardiaceae</taxon>
        <taxon>Amycolatopsis</taxon>
    </lineage>
</organism>
<evidence type="ECO:0000313" key="2">
    <source>
        <dbReference type="Proteomes" id="UP000054226"/>
    </source>
</evidence>
<dbReference type="PATRIC" id="fig|1284240.4.peg.296"/>
<reference evidence="1 2" key="1">
    <citation type="journal article" date="2013" name="Genome Announc.">
        <title>Draft Genome Sequence of Amycolatopsis decaplanina Strain DSM 44594T.</title>
        <authorList>
            <person name="Kaur N."/>
            <person name="Kumar S."/>
            <person name="Bala M."/>
            <person name="Raghava G.P."/>
            <person name="Mayilraj S."/>
        </authorList>
    </citation>
    <scope>NUCLEOTIDE SEQUENCE [LARGE SCALE GENOMIC DNA]</scope>
    <source>
        <strain evidence="1 2">DSM 44594</strain>
    </source>
</reference>
<dbReference type="AlphaFoldDB" id="M2ZB38"/>
<dbReference type="RefSeq" id="WP_007028244.1">
    <property type="nucleotide sequence ID" value="NZ_AOHO01000019.1"/>
</dbReference>
<dbReference type="OrthoDB" id="9803237at2"/>